<protein>
    <submittedName>
        <fullName evidence="1">Uncharacterized protein</fullName>
    </submittedName>
</protein>
<accession>A0A0F9CDT4</accession>
<proteinExistence type="predicted"/>
<gene>
    <name evidence="1" type="ORF">LCGC14_2414000</name>
</gene>
<sequence>DIAMRDDSVDVPNTEINIPSSTTGSFDSGAISEAVASFSLINLRSLRNGSSTFADYSIFVEVEK</sequence>
<dbReference type="AlphaFoldDB" id="A0A0F9CDT4"/>
<reference evidence="1" key="1">
    <citation type="journal article" date="2015" name="Nature">
        <title>Complex archaea that bridge the gap between prokaryotes and eukaryotes.</title>
        <authorList>
            <person name="Spang A."/>
            <person name="Saw J.H."/>
            <person name="Jorgensen S.L."/>
            <person name="Zaremba-Niedzwiedzka K."/>
            <person name="Martijn J."/>
            <person name="Lind A.E."/>
            <person name="van Eijk R."/>
            <person name="Schleper C."/>
            <person name="Guy L."/>
            <person name="Ettema T.J."/>
        </authorList>
    </citation>
    <scope>NUCLEOTIDE SEQUENCE</scope>
</reference>
<feature type="non-terminal residue" evidence="1">
    <location>
        <position position="1"/>
    </location>
</feature>
<organism evidence="1">
    <name type="scientific">marine sediment metagenome</name>
    <dbReference type="NCBI Taxonomy" id="412755"/>
    <lineage>
        <taxon>unclassified sequences</taxon>
        <taxon>metagenomes</taxon>
        <taxon>ecological metagenomes</taxon>
    </lineage>
</organism>
<name>A0A0F9CDT4_9ZZZZ</name>
<evidence type="ECO:0000313" key="1">
    <source>
        <dbReference type="EMBL" id="KKL24572.1"/>
    </source>
</evidence>
<dbReference type="EMBL" id="LAZR01036542">
    <property type="protein sequence ID" value="KKL24572.1"/>
    <property type="molecule type" value="Genomic_DNA"/>
</dbReference>
<comment type="caution">
    <text evidence="1">The sequence shown here is derived from an EMBL/GenBank/DDBJ whole genome shotgun (WGS) entry which is preliminary data.</text>
</comment>